<accession>A0A9P5BIW0</accession>
<sequence length="151" mass="16918">MTVEQLLRFLQERSHLLNLENERLRPQYEFLQATVDQKEAILKWQQSLIHLGEEHVALLERVLRGQSIEGISTIGSPPQFMEPQFQQGTCSSPLSTPPSLRPEPDFVGDSASLTAANVVEDNDGPGNIQYDLEAMQRCAESEALAYLASYC</sequence>
<reference evidence="1" key="1">
    <citation type="submission" date="2020-01" db="EMBL/GenBank/DDBJ databases">
        <title>Identification and distribution of gene clusters putatively required for synthesis of sphingolipid metabolism inhibitors in phylogenetically diverse species of the filamentous fungus Fusarium.</title>
        <authorList>
            <person name="Kim H.-S."/>
            <person name="Busman M."/>
            <person name="Brown D.W."/>
            <person name="Divon H."/>
            <person name="Uhlig S."/>
            <person name="Proctor R.H."/>
        </authorList>
    </citation>
    <scope>NUCLEOTIDE SEQUENCE</scope>
    <source>
        <strain evidence="1">NRRL 31653</strain>
    </source>
</reference>
<comment type="caution">
    <text evidence="1">The sequence shown here is derived from an EMBL/GenBank/DDBJ whole genome shotgun (WGS) entry which is preliminary data.</text>
</comment>
<organism evidence="1 2">
    <name type="scientific">Fusarium agapanthi</name>
    <dbReference type="NCBI Taxonomy" id="1803897"/>
    <lineage>
        <taxon>Eukaryota</taxon>
        <taxon>Fungi</taxon>
        <taxon>Dikarya</taxon>
        <taxon>Ascomycota</taxon>
        <taxon>Pezizomycotina</taxon>
        <taxon>Sordariomycetes</taxon>
        <taxon>Hypocreomycetidae</taxon>
        <taxon>Hypocreales</taxon>
        <taxon>Nectriaceae</taxon>
        <taxon>Fusarium</taxon>
        <taxon>Fusarium fujikuroi species complex</taxon>
    </lineage>
</organism>
<dbReference type="Proteomes" id="UP000737391">
    <property type="component" value="Unassembled WGS sequence"/>
</dbReference>
<dbReference type="EMBL" id="LUFC02000051">
    <property type="protein sequence ID" value="KAF4502874.1"/>
    <property type="molecule type" value="Genomic_DNA"/>
</dbReference>
<gene>
    <name evidence="1" type="ORF">FAGAP_891</name>
</gene>
<evidence type="ECO:0000313" key="1">
    <source>
        <dbReference type="EMBL" id="KAF4502874.1"/>
    </source>
</evidence>
<dbReference type="OrthoDB" id="5078151at2759"/>
<proteinExistence type="predicted"/>
<dbReference type="AlphaFoldDB" id="A0A9P5BIW0"/>
<keyword evidence="2" id="KW-1185">Reference proteome</keyword>
<evidence type="ECO:0000313" key="2">
    <source>
        <dbReference type="Proteomes" id="UP000737391"/>
    </source>
</evidence>
<protein>
    <submittedName>
        <fullName evidence="1">Uncharacterized protein</fullName>
    </submittedName>
</protein>
<name>A0A9P5BIW0_9HYPO</name>